<dbReference type="PROSITE" id="PS50097">
    <property type="entry name" value="BTB"/>
    <property type="match status" value="1"/>
</dbReference>
<accession>A0A8J2JHG2</accession>
<evidence type="ECO:0000313" key="6">
    <source>
        <dbReference type="EMBL" id="CAG7720343.1"/>
    </source>
</evidence>
<dbReference type="InterPro" id="IPR000210">
    <property type="entry name" value="BTB/POZ_dom"/>
</dbReference>
<dbReference type="Pfam" id="PF07707">
    <property type="entry name" value="BACK"/>
    <property type="match status" value="1"/>
</dbReference>
<protein>
    <recommendedName>
        <fullName evidence="1">Kelch-like protein diablo</fullName>
    </recommendedName>
</protein>
<evidence type="ECO:0000259" key="5">
    <source>
        <dbReference type="PROSITE" id="PS50097"/>
    </source>
</evidence>
<keyword evidence="7" id="KW-1185">Reference proteome</keyword>
<dbReference type="SMART" id="SM00225">
    <property type="entry name" value="BTB"/>
    <property type="match status" value="1"/>
</dbReference>
<proteinExistence type="predicted"/>
<dbReference type="AlphaFoldDB" id="A0A8J2JHG2"/>
<dbReference type="PANTHER" id="PTHR45632:SF3">
    <property type="entry name" value="KELCH-LIKE PROTEIN 32"/>
    <property type="match status" value="1"/>
</dbReference>
<dbReference type="SMART" id="SM00875">
    <property type="entry name" value="BACK"/>
    <property type="match status" value="1"/>
</dbReference>
<evidence type="ECO:0000256" key="4">
    <source>
        <dbReference type="ARBA" id="ARBA00043912"/>
    </source>
</evidence>
<feature type="non-terminal residue" evidence="6">
    <location>
        <position position="1"/>
    </location>
</feature>
<keyword evidence="3" id="KW-0677">Repeat</keyword>
<dbReference type="Pfam" id="PF00651">
    <property type="entry name" value="BTB"/>
    <property type="match status" value="1"/>
</dbReference>
<dbReference type="InterPro" id="IPR017096">
    <property type="entry name" value="BTB-kelch_protein"/>
</dbReference>
<dbReference type="EMBL" id="CAJVCH010069838">
    <property type="protein sequence ID" value="CAG7720343.1"/>
    <property type="molecule type" value="Genomic_DNA"/>
</dbReference>
<dbReference type="InterPro" id="IPR011705">
    <property type="entry name" value="BACK"/>
</dbReference>
<dbReference type="Proteomes" id="UP000708208">
    <property type="component" value="Unassembled WGS sequence"/>
</dbReference>
<organism evidence="6 7">
    <name type="scientific">Allacma fusca</name>
    <dbReference type="NCBI Taxonomy" id="39272"/>
    <lineage>
        <taxon>Eukaryota</taxon>
        <taxon>Metazoa</taxon>
        <taxon>Ecdysozoa</taxon>
        <taxon>Arthropoda</taxon>
        <taxon>Hexapoda</taxon>
        <taxon>Collembola</taxon>
        <taxon>Symphypleona</taxon>
        <taxon>Sminthuridae</taxon>
        <taxon>Allacma</taxon>
    </lineage>
</organism>
<dbReference type="InterPro" id="IPR006652">
    <property type="entry name" value="Kelch_1"/>
</dbReference>
<comment type="caution">
    <text evidence="6">The sequence shown here is derived from an EMBL/GenBank/DDBJ whole genome shotgun (WGS) entry which is preliminary data.</text>
</comment>
<evidence type="ECO:0000256" key="3">
    <source>
        <dbReference type="ARBA" id="ARBA00022737"/>
    </source>
</evidence>
<name>A0A8J2JHG2_9HEXA</name>
<dbReference type="GO" id="GO:0003779">
    <property type="term" value="F:actin binding"/>
    <property type="evidence" value="ECO:0007669"/>
    <property type="project" value="UniProtKB-KW"/>
</dbReference>
<evidence type="ECO:0000256" key="1">
    <source>
        <dbReference type="ARBA" id="ARBA00013699"/>
    </source>
</evidence>
<dbReference type="SMART" id="SM00612">
    <property type="entry name" value="Kelch"/>
    <property type="match status" value="3"/>
</dbReference>
<gene>
    <name evidence="6" type="ORF">AFUS01_LOCUS9625</name>
</gene>
<evidence type="ECO:0000313" key="7">
    <source>
        <dbReference type="Proteomes" id="UP000708208"/>
    </source>
</evidence>
<dbReference type="Pfam" id="PF24681">
    <property type="entry name" value="Kelch_KLHDC2_KLHL20_DRC7"/>
    <property type="match status" value="1"/>
</dbReference>
<dbReference type="PIRSF" id="PIRSF037037">
    <property type="entry name" value="Kelch-like_protein_gigaxonin"/>
    <property type="match status" value="1"/>
</dbReference>
<dbReference type="PANTHER" id="PTHR45632">
    <property type="entry name" value="LD33804P"/>
    <property type="match status" value="1"/>
</dbReference>
<evidence type="ECO:0000256" key="2">
    <source>
        <dbReference type="ARBA" id="ARBA00022441"/>
    </source>
</evidence>
<reference evidence="6" key="1">
    <citation type="submission" date="2021-06" db="EMBL/GenBank/DDBJ databases">
        <authorList>
            <person name="Hodson N. C."/>
            <person name="Mongue J. A."/>
            <person name="Jaron S. K."/>
        </authorList>
    </citation>
    <scope>NUCLEOTIDE SEQUENCE</scope>
</reference>
<comment type="function">
    <text evidence="4">Probable substrate-specific adapter of an E3 ubiquitin-protein ligase complex which mediates the ubiquitination and subsequent proteasomal degradation of target proteins. May have a role in synapse differentiation and growth.</text>
</comment>
<dbReference type="OrthoDB" id="19132at2759"/>
<feature type="domain" description="BTB" evidence="5">
    <location>
        <begin position="32"/>
        <end position="93"/>
    </location>
</feature>
<keyword evidence="2" id="KW-0880">Kelch repeat</keyword>
<dbReference type="CDD" id="cd18186">
    <property type="entry name" value="BTB_POZ_ZBTB_KLHL-like"/>
    <property type="match status" value="1"/>
</dbReference>
<sequence length="549" mass="62753">MKKQKNFCQTGSTTLNLDFEILQKYQRNKTYCDIFIQSTKDDSKAIIPCHKVVLSTFSPYFRRQLESQDKCTIYLDGIDQSTLQSLIDYIYSGGEINLTSENVYKVYAGAQELMLDKLKDSCVEYLKILISVQDVMTVYSFAQSNFLEKLSDDCLKFIVKYFEEVKPHGFFNLDVVRVKLILDQQVQIRSSPAEDILKAVVEWLHKDEKARLEYAFYLLKDIPLFEVDPKILRNLFREDICLRNIQDVYNLFLNAVEGTKSEDTNKSKRKSDCEFVPQNIDNKDEVDTARNFKRPRSSEPNLKQERITLSDSLYISKSTENISFNPGRAGKDVKSSNKPLVYFVSSGMINPEKRSLVEFNLESKESKILTTHSDFDGLSSLVYNNRKIYSLGGMEVQESVRSNIVSVFDINTKTWETIRRGNKKVRAGFKSLVLGDYIYAIGGASLKGTIKDVERFPLTHSSKKWAHVSKLLYPRYDFGLGIVNGRIYVVGGWAWNKKSEVMLTIGNTTECYDPVSEEWSVKSPMPIERRGLAVATVGRNLYAIGGGDL</sequence>